<proteinExistence type="predicted"/>
<evidence type="ECO:0008006" key="4">
    <source>
        <dbReference type="Google" id="ProtNLM"/>
    </source>
</evidence>
<evidence type="ECO:0000313" key="3">
    <source>
        <dbReference type="EMBL" id="XCH73005.1"/>
    </source>
</evidence>
<evidence type="ECO:0000313" key="2">
    <source>
        <dbReference type="EMBL" id="XBP92308.1"/>
    </source>
</evidence>
<organism evidence="3">
    <name type="scientific">Micromonospora sp. CCTCC AA 2012012</name>
    <dbReference type="NCBI Taxonomy" id="3111921"/>
    <lineage>
        <taxon>Bacteria</taxon>
        <taxon>Bacillati</taxon>
        <taxon>Actinomycetota</taxon>
        <taxon>Actinomycetes</taxon>
        <taxon>Micromonosporales</taxon>
        <taxon>Micromonosporaceae</taxon>
        <taxon>Micromonospora</taxon>
    </lineage>
</organism>
<reference evidence="2" key="1">
    <citation type="submission" date="2024-01" db="EMBL/GenBank/DDBJ databases">
        <title>The genome sequence of Micromonospora mangrovi CCTCC AA 2012012.</title>
        <authorList>
            <person name="Gao J."/>
        </authorList>
    </citation>
    <scope>NUCLEOTIDE SEQUENCE</scope>
    <source>
        <strain evidence="2">CCTCC AA 2012012</strain>
    </source>
</reference>
<dbReference type="EMBL" id="CP157762">
    <property type="protein sequence ID" value="XBP92308.1"/>
    <property type="molecule type" value="Genomic_DNA"/>
</dbReference>
<accession>A0AAU8HD17</accession>
<dbReference type="AlphaFoldDB" id="A0AAU8HD17"/>
<protein>
    <recommendedName>
        <fullName evidence="4">DUF3592 domain-containing protein</fullName>
    </recommendedName>
</protein>
<sequence>MVKKIVKWVLKWVVPPVVVLVVLGGIGSEVGPAWQARSGAGAPGTFTAVHESCGRRACTWYGDFAPADGSAVRRDVILYDSPDGLVSGGTAAARDTGARGVFADAGGKFWLAATIFAAVGVAVGLLWLVWLVRAILRRRGMPPAR</sequence>
<keyword evidence="1" id="KW-1133">Transmembrane helix</keyword>
<feature type="transmembrane region" description="Helical" evidence="1">
    <location>
        <begin position="109"/>
        <end position="136"/>
    </location>
</feature>
<evidence type="ECO:0000256" key="1">
    <source>
        <dbReference type="SAM" id="Phobius"/>
    </source>
</evidence>
<reference evidence="3" key="2">
    <citation type="submission" date="2024-06" db="EMBL/GenBank/DDBJ databases">
        <title>Micromonospora mangrovi CCTCC AA 2012012 genome sequences.</title>
        <authorList>
            <person name="Gao J."/>
        </authorList>
    </citation>
    <scope>NUCLEOTIDE SEQUENCE</scope>
    <source>
        <strain evidence="3">CCTCC AA 2012012</strain>
    </source>
</reference>
<name>A0AAU8HD17_9ACTN</name>
<dbReference type="RefSeq" id="WP_350931890.1">
    <property type="nucleotide sequence ID" value="NZ_CP157762.1"/>
</dbReference>
<dbReference type="EMBL" id="CP159342">
    <property type="protein sequence ID" value="XCH73005.1"/>
    <property type="molecule type" value="Genomic_DNA"/>
</dbReference>
<gene>
    <name evidence="3" type="ORF">ABUL08_22195</name>
    <name evidence="2" type="ORF">VK199_22120</name>
</gene>
<keyword evidence="1" id="KW-0812">Transmembrane</keyword>
<keyword evidence="1" id="KW-0472">Membrane</keyword>
<feature type="transmembrane region" description="Helical" evidence="1">
    <location>
        <begin position="12"/>
        <end position="34"/>
    </location>
</feature>